<dbReference type="AlphaFoldDB" id="A0A1H4CXD7"/>
<proteinExistence type="predicted"/>
<sequence length="52" mass="5985">MGYLVSKRIIKLSFFLKNKILQFVHLHGIPFDSYRIAEAVFVTFAEWPQAGG</sequence>
<organism evidence="1 2">
    <name type="scientific">Arachidicoccus rhizosphaerae</name>
    <dbReference type="NCBI Taxonomy" id="551991"/>
    <lineage>
        <taxon>Bacteria</taxon>
        <taxon>Pseudomonadati</taxon>
        <taxon>Bacteroidota</taxon>
        <taxon>Chitinophagia</taxon>
        <taxon>Chitinophagales</taxon>
        <taxon>Chitinophagaceae</taxon>
        <taxon>Arachidicoccus</taxon>
    </lineage>
</organism>
<dbReference type="Proteomes" id="UP000199041">
    <property type="component" value="Unassembled WGS sequence"/>
</dbReference>
<protein>
    <submittedName>
        <fullName evidence="1">Uncharacterized protein</fullName>
    </submittedName>
</protein>
<dbReference type="STRING" id="551991.SAMN05192529_1393"/>
<gene>
    <name evidence="1" type="ORF">SAMN05192529_1393</name>
</gene>
<keyword evidence="2" id="KW-1185">Reference proteome</keyword>
<evidence type="ECO:0000313" key="2">
    <source>
        <dbReference type="Proteomes" id="UP000199041"/>
    </source>
</evidence>
<evidence type="ECO:0000313" key="1">
    <source>
        <dbReference type="EMBL" id="SEA65115.1"/>
    </source>
</evidence>
<reference evidence="1 2" key="1">
    <citation type="submission" date="2016-10" db="EMBL/GenBank/DDBJ databases">
        <authorList>
            <person name="de Groot N.N."/>
        </authorList>
    </citation>
    <scope>NUCLEOTIDE SEQUENCE [LARGE SCALE GENOMIC DNA]</scope>
    <source>
        <strain evidence="1 2">Vu-144</strain>
    </source>
</reference>
<name>A0A1H4CXD7_9BACT</name>
<accession>A0A1H4CXD7</accession>
<dbReference type="EMBL" id="FNQY01000039">
    <property type="protein sequence ID" value="SEA65115.1"/>
    <property type="molecule type" value="Genomic_DNA"/>
</dbReference>